<comment type="caution">
    <text evidence="2">The sequence shown here is derived from an EMBL/GenBank/DDBJ whole genome shotgun (WGS) entry which is preliminary data.</text>
</comment>
<keyword evidence="2" id="KW-0808">Transferase</keyword>
<dbReference type="RefSeq" id="WP_011708482.1">
    <property type="nucleotide sequence ID" value="NZ_BMIX01000003.1"/>
</dbReference>
<dbReference type="GO" id="GO:0016740">
    <property type="term" value="F:transferase activity"/>
    <property type="evidence" value="ECO:0007669"/>
    <property type="project" value="UniProtKB-KW"/>
</dbReference>
<protein>
    <submittedName>
        <fullName evidence="2">Glycosyl transferase</fullName>
    </submittedName>
</protein>
<dbReference type="InterPro" id="IPR001173">
    <property type="entry name" value="Glyco_trans_2-like"/>
</dbReference>
<evidence type="ECO:0000313" key="3">
    <source>
        <dbReference type="Proteomes" id="UP000605733"/>
    </source>
</evidence>
<organism evidence="2 3">
    <name type="scientific">Christiangramia forsetii</name>
    <dbReference type="NCBI Taxonomy" id="411153"/>
    <lineage>
        <taxon>Bacteria</taxon>
        <taxon>Pseudomonadati</taxon>
        <taxon>Bacteroidota</taxon>
        <taxon>Flavobacteriia</taxon>
        <taxon>Flavobacteriales</taxon>
        <taxon>Flavobacteriaceae</taxon>
        <taxon>Christiangramia</taxon>
    </lineage>
</organism>
<dbReference type="CDD" id="cd00761">
    <property type="entry name" value="Glyco_tranf_GTA_type"/>
    <property type="match status" value="1"/>
</dbReference>
<reference evidence="3" key="1">
    <citation type="journal article" date="2019" name="Int. J. Syst. Evol. Microbiol.">
        <title>The Global Catalogue of Microorganisms (GCM) 10K type strain sequencing project: providing services to taxonomists for standard genome sequencing and annotation.</title>
        <authorList>
            <consortium name="The Broad Institute Genomics Platform"/>
            <consortium name="The Broad Institute Genome Sequencing Center for Infectious Disease"/>
            <person name="Wu L."/>
            <person name="Ma J."/>
        </authorList>
    </citation>
    <scope>NUCLEOTIDE SEQUENCE [LARGE SCALE GENOMIC DNA]</scope>
    <source>
        <strain evidence="3">CGMCC 1.15422</strain>
    </source>
</reference>
<dbReference type="Pfam" id="PF00535">
    <property type="entry name" value="Glycos_transf_2"/>
    <property type="match status" value="1"/>
</dbReference>
<proteinExistence type="predicted"/>
<evidence type="ECO:0000259" key="1">
    <source>
        <dbReference type="Pfam" id="PF00535"/>
    </source>
</evidence>
<dbReference type="EMBL" id="BMIX01000003">
    <property type="protein sequence ID" value="GGG33296.1"/>
    <property type="molecule type" value="Genomic_DNA"/>
</dbReference>
<name>A0ABQ1WJC2_9FLAO</name>
<sequence>MNKKLAIVIPYFKIQFFEECLKSLYNQTNQNFNLYIGNDNSPEDPHALIDEFEGKLNITYKKFENNLGKISLVNQWRRCIELINQETWIMILGDDDKISSGCVDSFYNSFKELEYEVFDVMRFASQKIDRNGNATSHIFTHHRIENSIEFLFRKFRGDTRSSLSEYIFKRNTIEAVQFKNFPLGWHADDLAILECSKFGSIYSINDAVVYFRNSGSNITSLNSNLIDKNEASFRFYLYLLKVRADNFNIKERRILFQKLEKTYLNDKKRLFFFWEFTKVNCIHHRFMGYIIFFKKFFR</sequence>
<dbReference type="InterPro" id="IPR029044">
    <property type="entry name" value="Nucleotide-diphossugar_trans"/>
</dbReference>
<feature type="domain" description="Glycosyltransferase 2-like" evidence="1">
    <location>
        <begin position="7"/>
        <end position="145"/>
    </location>
</feature>
<gene>
    <name evidence="2" type="ORF">GCM10011532_16170</name>
</gene>
<dbReference type="SUPFAM" id="SSF53448">
    <property type="entry name" value="Nucleotide-diphospho-sugar transferases"/>
    <property type="match status" value="1"/>
</dbReference>
<dbReference type="Proteomes" id="UP000605733">
    <property type="component" value="Unassembled WGS sequence"/>
</dbReference>
<dbReference type="Gene3D" id="3.90.550.10">
    <property type="entry name" value="Spore Coat Polysaccharide Biosynthesis Protein SpsA, Chain A"/>
    <property type="match status" value="1"/>
</dbReference>
<keyword evidence="3" id="KW-1185">Reference proteome</keyword>
<accession>A0ABQ1WJC2</accession>
<evidence type="ECO:0000313" key="2">
    <source>
        <dbReference type="EMBL" id="GGG33296.1"/>
    </source>
</evidence>